<dbReference type="InterPro" id="IPR004107">
    <property type="entry name" value="Integrase_SAM-like_N"/>
</dbReference>
<evidence type="ECO:0000313" key="8">
    <source>
        <dbReference type="EMBL" id="WYJ91472.1"/>
    </source>
</evidence>
<keyword evidence="3 5" id="KW-0238">DNA-binding</keyword>
<evidence type="ECO:0000259" key="6">
    <source>
        <dbReference type="PROSITE" id="PS51898"/>
    </source>
</evidence>
<reference evidence="8" key="1">
    <citation type="submission" date="2017-05" db="EMBL/GenBank/DDBJ databases">
        <authorList>
            <consortium name="The Broad Institute Genomics Platform"/>
            <consortium name="The Broad Institute Genomic Center for Infectious Diseases"/>
            <person name="Earl A."/>
            <person name="Manson A."/>
            <person name="Schwartman J."/>
            <person name="Gilmore M."/>
            <person name="Abouelleil A."/>
            <person name="Cao P."/>
            <person name="Chapman S."/>
            <person name="Cusick C."/>
            <person name="Shea T."/>
            <person name="Young S."/>
            <person name="Neafsey D."/>
            <person name="Nusbaum C."/>
            <person name="Birren B."/>
        </authorList>
    </citation>
    <scope>NUCLEOTIDE SEQUENCE</scope>
    <source>
        <strain evidence="8">9E7_DIV0242</strain>
    </source>
</reference>
<keyword evidence="2" id="KW-0229">DNA integration</keyword>
<dbReference type="InterPro" id="IPR011010">
    <property type="entry name" value="DNA_brk_join_enz"/>
</dbReference>
<dbReference type="Proteomes" id="UP000195141">
    <property type="component" value="Chromosome"/>
</dbReference>
<keyword evidence="4" id="KW-0233">DNA recombination</keyword>
<dbReference type="SUPFAM" id="SSF56349">
    <property type="entry name" value="DNA breaking-rejoining enzymes"/>
    <property type="match status" value="1"/>
</dbReference>
<dbReference type="PANTHER" id="PTHR30349:SF64">
    <property type="entry name" value="PROPHAGE INTEGRASE INTD-RELATED"/>
    <property type="match status" value="1"/>
</dbReference>
<dbReference type="InterPro" id="IPR010998">
    <property type="entry name" value="Integrase_recombinase_N"/>
</dbReference>
<dbReference type="EMBL" id="CP147247">
    <property type="protein sequence ID" value="WYJ91472.1"/>
    <property type="molecule type" value="Genomic_DNA"/>
</dbReference>
<evidence type="ECO:0000256" key="5">
    <source>
        <dbReference type="PROSITE-ProRule" id="PRU01248"/>
    </source>
</evidence>
<protein>
    <recommendedName>
        <fullName evidence="10">Tyr recombinase domain-containing protein</fullName>
    </recommendedName>
</protein>
<evidence type="ECO:0000259" key="7">
    <source>
        <dbReference type="PROSITE" id="PS51900"/>
    </source>
</evidence>
<dbReference type="PROSITE" id="PS51900">
    <property type="entry name" value="CB"/>
    <property type="match status" value="1"/>
</dbReference>
<evidence type="ECO:0000256" key="3">
    <source>
        <dbReference type="ARBA" id="ARBA00023125"/>
    </source>
</evidence>
<dbReference type="AlphaFoldDB" id="A0AAQ3VWX4"/>
<dbReference type="GO" id="GO:0006310">
    <property type="term" value="P:DNA recombination"/>
    <property type="evidence" value="ECO:0007669"/>
    <property type="project" value="UniProtKB-KW"/>
</dbReference>
<evidence type="ECO:0000313" key="9">
    <source>
        <dbReference type="Proteomes" id="UP000195141"/>
    </source>
</evidence>
<sequence>MAKKGENIYKRKDGRYEGRYIKSRSENGKIIFGYVYDRKYSVVKKKLNLLKSQHNHLDRIQRTFQGNLADWLHYWLEYTVKRSVKPSTHTVYLGRVKKHIIPFLGNKKMTKLDTRDINEFVQHLQFQRLAATTIRGIITVLKYALSQACKENYLMINPCENVTLPKATTTSIDALSIEQQKILEEYALQDTECSPVILSLYTGMRIGEISGLKWSDIDFENNVIHVRRTLLRISCEGEKARTTLILGSPKTDSSKRSIPLAENLKDYLLENKKNATSTFVISCKNSFAEPRVINYRFKKITEKSGLSIHFHALRHTFATRCVEKGVDIASLSKLLGHASIKMTLDTYTDSLWENRQTAISVIDADLNIDRPMKKAS</sequence>
<accession>A0AAQ3VWX4</accession>
<dbReference type="InterPro" id="IPR002104">
    <property type="entry name" value="Integrase_catalytic"/>
</dbReference>
<gene>
    <name evidence="8" type="ORF">A5888_003240</name>
</gene>
<keyword evidence="9" id="KW-1185">Reference proteome</keyword>
<dbReference type="GO" id="GO:0003677">
    <property type="term" value="F:DNA binding"/>
    <property type="evidence" value="ECO:0007669"/>
    <property type="project" value="UniProtKB-UniRule"/>
</dbReference>
<name>A0AAQ3VWX4_9ENTE</name>
<evidence type="ECO:0000256" key="1">
    <source>
        <dbReference type="ARBA" id="ARBA00008857"/>
    </source>
</evidence>
<dbReference type="GO" id="GO:0015074">
    <property type="term" value="P:DNA integration"/>
    <property type="evidence" value="ECO:0007669"/>
    <property type="project" value="UniProtKB-KW"/>
</dbReference>
<dbReference type="Gene3D" id="1.10.443.10">
    <property type="entry name" value="Intergrase catalytic core"/>
    <property type="match status" value="1"/>
</dbReference>
<dbReference type="PROSITE" id="PS51898">
    <property type="entry name" value="TYR_RECOMBINASE"/>
    <property type="match status" value="1"/>
</dbReference>
<proteinExistence type="inferred from homology"/>
<evidence type="ECO:0000256" key="2">
    <source>
        <dbReference type="ARBA" id="ARBA00022908"/>
    </source>
</evidence>
<reference evidence="8" key="2">
    <citation type="submission" date="2024-03" db="EMBL/GenBank/DDBJ databases">
        <title>The Genome Sequence of Enterococcus sp. DIV0242b.</title>
        <authorList>
            <consortium name="The Broad Institute Genomics Platform"/>
            <consortium name="The Broad Institute Microbial Omics Core"/>
            <consortium name="The Broad Institute Genomic Center for Infectious Diseases"/>
            <person name="Earl A."/>
            <person name="Manson A."/>
            <person name="Gilmore M."/>
            <person name="Schwartman J."/>
            <person name="Shea T."/>
            <person name="Abouelleil A."/>
            <person name="Cao P."/>
            <person name="Chapman S."/>
            <person name="Cusick C."/>
            <person name="Young S."/>
            <person name="Neafsey D."/>
            <person name="Nusbaum C."/>
            <person name="Birren B."/>
        </authorList>
    </citation>
    <scope>NUCLEOTIDE SEQUENCE</scope>
    <source>
        <strain evidence="8">9E7_DIV0242</strain>
    </source>
</reference>
<dbReference type="Gene3D" id="1.10.150.130">
    <property type="match status" value="1"/>
</dbReference>
<dbReference type="Pfam" id="PF14659">
    <property type="entry name" value="Phage_int_SAM_3"/>
    <property type="match status" value="1"/>
</dbReference>
<dbReference type="InterPro" id="IPR013762">
    <property type="entry name" value="Integrase-like_cat_sf"/>
</dbReference>
<dbReference type="CDD" id="cd01189">
    <property type="entry name" value="INT_ICEBs1_C_like"/>
    <property type="match status" value="1"/>
</dbReference>
<comment type="similarity">
    <text evidence="1">Belongs to the 'phage' integrase family.</text>
</comment>
<organism evidence="8 9">
    <name type="scientific">Candidatus Enterococcus clewellii</name>
    <dbReference type="NCBI Taxonomy" id="1834193"/>
    <lineage>
        <taxon>Bacteria</taxon>
        <taxon>Bacillati</taxon>
        <taxon>Bacillota</taxon>
        <taxon>Bacilli</taxon>
        <taxon>Lactobacillales</taxon>
        <taxon>Enterococcaceae</taxon>
        <taxon>Enterococcus</taxon>
    </lineage>
</organism>
<feature type="domain" description="Core-binding (CB)" evidence="7">
    <location>
        <begin position="62"/>
        <end position="149"/>
    </location>
</feature>
<feature type="domain" description="Tyr recombinase" evidence="6">
    <location>
        <begin position="170"/>
        <end position="363"/>
    </location>
</feature>
<dbReference type="RefSeq" id="WP_339101702.1">
    <property type="nucleotide sequence ID" value="NZ_CP147247.1"/>
</dbReference>
<dbReference type="Pfam" id="PF00589">
    <property type="entry name" value="Phage_integrase"/>
    <property type="match status" value="1"/>
</dbReference>
<dbReference type="InterPro" id="IPR050090">
    <property type="entry name" value="Tyrosine_recombinase_XerCD"/>
</dbReference>
<evidence type="ECO:0008006" key="10">
    <source>
        <dbReference type="Google" id="ProtNLM"/>
    </source>
</evidence>
<evidence type="ECO:0000256" key="4">
    <source>
        <dbReference type="ARBA" id="ARBA00023172"/>
    </source>
</evidence>
<dbReference type="PANTHER" id="PTHR30349">
    <property type="entry name" value="PHAGE INTEGRASE-RELATED"/>
    <property type="match status" value="1"/>
</dbReference>
<dbReference type="InterPro" id="IPR044068">
    <property type="entry name" value="CB"/>
</dbReference>